<evidence type="ECO:0000256" key="1">
    <source>
        <dbReference type="SAM" id="MobiDB-lite"/>
    </source>
</evidence>
<accession>A0A480AIR0</accession>
<dbReference type="AlphaFoldDB" id="A0A480AIR0"/>
<dbReference type="RefSeq" id="WP_137731265.1">
    <property type="nucleotide sequence ID" value="NZ_BJCL01000001.1"/>
</dbReference>
<keyword evidence="4" id="KW-1185">Reference proteome</keyword>
<dbReference type="Proteomes" id="UP000301751">
    <property type="component" value="Unassembled WGS sequence"/>
</dbReference>
<dbReference type="SUPFAM" id="SSF46955">
    <property type="entry name" value="Putative DNA-binding domain"/>
    <property type="match status" value="1"/>
</dbReference>
<sequence>MSTTVTVYTAEQVAQLLGCAVKTVEQMARDGELAGVKPGGGWVFPAGALAQRLDQLALEQAAGRRKTPAPVATTVHQVDKPRRGPKPRALPKLVPMGGQA</sequence>
<protein>
    <recommendedName>
        <fullName evidence="2">Helix-turn-helix domain-containing protein</fullName>
    </recommendedName>
</protein>
<feature type="region of interest" description="Disordered" evidence="1">
    <location>
        <begin position="62"/>
        <end position="100"/>
    </location>
</feature>
<gene>
    <name evidence="3" type="ORF">AQPW35_06050</name>
</gene>
<comment type="caution">
    <text evidence="3">The sequence shown here is derived from an EMBL/GenBank/DDBJ whole genome shotgun (WGS) entry which is preliminary data.</text>
</comment>
<evidence type="ECO:0000259" key="2">
    <source>
        <dbReference type="Pfam" id="PF12728"/>
    </source>
</evidence>
<proteinExistence type="predicted"/>
<name>A0A480AIR0_9BURK</name>
<dbReference type="NCBIfam" id="TIGR01764">
    <property type="entry name" value="excise"/>
    <property type="match status" value="1"/>
</dbReference>
<reference evidence="4" key="1">
    <citation type="submission" date="2019-03" db="EMBL/GenBank/DDBJ databases">
        <title>Aquabacterium pictum sp.nov., the first bacteriochlorophyll a-containing freshwater bacterium in the genus Aquabacterium of the class Betaproteobacteria.</title>
        <authorList>
            <person name="Hirose S."/>
            <person name="Tank M."/>
            <person name="Hara E."/>
            <person name="Tamaki H."/>
            <person name="Takaichi S."/>
            <person name="Haruta S."/>
            <person name="Hanada S."/>
        </authorList>
    </citation>
    <scope>NUCLEOTIDE SEQUENCE [LARGE SCALE GENOMIC DNA]</scope>
    <source>
        <strain evidence="4">W35</strain>
    </source>
</reference>
<dbReference type="EMBL" id="BJCL01000001">
    <property type="protein sequence ID" value="GCL61524.1"/>
    <property type="molecule type" value="Genomic_DNA"/>
</dbReference>
<feature type="domain" description="Helix-turn-helix" evidence="2">
    <location>
        <begin position="7"/>
        <end position="55"/>
    </location>
</feature>
<evidence type="ECO:0000313" key="3">
    <source>
        <dbReference type="EMBL" id="GCL61524.1"/>
    </source>
</evidence>
<dbReference type="InterPro" id="IPR009061">
    <property type="entry name" value="DNA-bd_dom_put_sf"/>
</dbReference>
<dbReference type="InterPro" id="IPR041657">
    <property type="entry name" value="HTH_17"/>
</dbReference>
<dbReference type="Pfam" id="PF12728">
    <property type="entry name" value="HTH_17"/>
    <property type="match status" value="1"/>
</dbReference>
<evidence type="ECO:0000313" key="4">
    <source>
        <dbReference type="Proteomes" id="UP000301751"/>
    </source>
</evidence>
<dbReference type="GO" id="GO:0003677">
    <property type="term" value="F:DNA binding"/>
    <property type="evidence" value="ECO:0007669"/>
    <property type="project" value="InterPro"/>
</dbReference>
<dbReference type="OrthoDB" id="9800023at2"/>
<dbReference type="InterPro" id="IPR010093">
    <property type="entry name" value="SinI_DNA-bd"/>
</dbReference>
<organism evidence="3 4">
    <name type="scientific">Pseudaquabacterium pictum</name>
    <dbReference type="NCBI Taxonomy" id="2315236"/>
    <lineage>
        <taxon>Bacteria</taxon>
        <taxon>Pseudomonadati</taxon>
        <taxon>Pseudomonadota</taxon>
        <taxon>Betaproteobacteria</taxon>
        <taxon>Burkholderiales</taxon>
        <taxon>Sphaerotilaceae</taxon>
        <taxon>Pseudaquabacterium</taxon>
    </lineage>
</organism>